<feature type="compositionally biased region" description="Low complexity" evidence="12">
    <location>
        <begin position="3481"/>
        <end position="3492"/>
    </location>
</feature>
<dbReference type="GO" id="GO:0005543">
    <property type="term" value="F:phospholipid binding"/>
    <property type="evidence" value="ECO:0007669"/>
    <property type="project" value="InterPro"/>
</dbReference>
<dbReference type="Gene3D" id="2.30.30.40">
    <property type="entry name" value="SH3 Domains"/>
    <property type="match status" value="1"/>
</dbReference>
<dbReference type="GO" id="GO:0051693">
    <property type="term" value="P:actin filament capping"/>
    <property type="evidence" value="ECO:0007669"/>
    <property type="project" value="UniProtKB-KW"/>
</dbReference>
<dbReference type="OrthoDB" id="9942256at2759"/>
<dbReference type="PROSITE" id="PS50003">
    <property type="entry name" value="PH_DOMAIN"/>
    <property type="match status" value="1"/>
</dbReference>
<evidence type="ECO:0000256" key="4">
    <source>
        <dbReference type="ARBA" id="ARBA00022467"/>
    </source>
</evidence>
<dbReference type="SUPFAM" id="SSF50044">
    <property type="entry name" value="SH3-domain"/>
    <property type="match status" value="1"/>
</dbReference>
<dbReference type="FunFam" id="1.20.58.60:FF:000020">
    <property type="entry name" value="Spectrin alpha chain, non-erythrocytic 1"/>
    <property type="match status" value="2"/>
</dbReference>
<dbReference type="FunFam" id="1.20.58.60:FF:000191">
    <property type="entry name" value="Spectrin, beta, non-erythrocytic 5"/>
    <property type="match status" value="1"/>
</dbReference>
<dbReference type="SUPFAM" id="SSF46966">
    <property type="entry name" value="Spectrin repeat"/>
    <property type="match status" value="22"/>
</dbReference>
<keyword evidence="3 10" id="KW-0728">SH3 domain</keyword>
<evidence type="ECO:0000256" key="3">
    <source>
        <dbReference type="ARBA" id="ARBA00022443"/>
    </source>
</evidence>
<keyword evidence="11" id="KW-0175">Coiled coil</keyword>
<keyword evidence="5" id="KW-0963">Cytoplasm</keyword>
<evidence type="ECO:0000256" key="1">
    <source>
        <dbReference type="ARBA" id="ARBA00004245"/>
    </source>
</evidence>
<dbReference type="Gene3D" id="1.20.58.60">
    <property type="match status" value="25"/>
</dbReference>
<dbReference type="GO" id="GO:0008017">
    <property type="term" value="F:microtubule binding"/>
    <property type="evidence" value="ECO:0007669"/>
    <property type="project" value="UniProtKB-ARBA"/>
</dbReference>
<evidence type="ECO:0000256" key="12">
    <source>
        <dbReference type="SAM" id="MobiDB-lite"/>
    </source>
</evidence>
<dbReference type="InterPro" id="IPR036028">
    <property type="entry name" value="SH3-like_dom_sf"/>
</dbReference>
<dbReference type="FunFam" id="1.20.58.60:FF:000135">
    <property type="entry name" value="Spectrin beta chain, non-erythrocytic"/>
    <property type="match status" value="1"/>
</dbReference>
<dbReference type="FunFam" id="1.20.58.60:FF:000019">
    <property type="entry name" value="Spectrin beta chain"/>
    <property type="match status" value="1"/>
</dbReference>
<dbReference type="FunFam" id="2.30.29.30:FF:000024">
    <property type="entry name" value="Spectrin beta chain"/>
    <property type="match status" value="1"/>
</dbReference>
<dbReference type="GO" id="GO:0003779">
    <property type="term" value="F:actin binding"/>
    <property type="evidence" value="ECO:0007669"/>
    <property type="project" value="UniProtKB-KW"/>
</dbReference>
<evidence type="ECO:0008006" key="17">
    <source>
        <dbReference type="Google" id="ProtNLM"/>
    </source>
</evidence>
<dbReference type="SUPFAM" id="SSF50729">
    <property type="entry name" value="PH domain-like"/>
    <property type="match status" value="1"/>
</dbReference>
<evidence type="ECO:0000256" key="11">
    <source>
        <dbReference type="SAM" id="Coils"/>
    </source>
</evidence>
<dbReference type="SMART" id="SM00150">
    <property type="entry name" value="SPEC"/>
    <property type="match status" value="29"/>
</dbReference>
<dbReference type="InParanoid" id="A0A2J7PPS9"/>
<keyword evidence="8" id="KW-0009">Actin-binding</keyword>
<dbReference type="Pfam" id="PF15410">
    <property type="entry name" value="PH_9"/>
    <property type="match status" value="1"/>
</dbReference>
<dbReference type="Proteomes" id="UP000235965">
    <property type="component" value="Unassembled WGS sequence"/>
</dbReference>
<dbReference type="Gene3D" id="2.30.29.30">
    <property type="entry name" value="Pleckstrin-homology domain (PH domain)/Phosphotyrosine-binding domain (PTB)"/>
    <property type="match status" value="1"/>
</dbReference>
<evidence type="ECO:0000259" key="14">
    <source>
        <dbReference type="PROSITE" id="PS50003"/>
    </source>
</evidence>
<feature type="domain" description="PH" evidence="14">
    <location>
        <begin position="3339"/>
        <end position="3447"/>
    </location>
</feature>
<evidence type="ECO:0000256" key="2">
    <source>
        <dbReference type="ARBA" id="ARBA00006826"/>
    </source>
</evidence>
<dbReference type="FunCoup" id="A0A2J7PPS9">
    <property type="interactions" value="54"/>
</dbReference>
<evidence type="ECO:0000256" key="10">
    <source>
        <dbReference type="PROSITE-ProRule" id="PRU00192"/>
    </source>
</evidence>
<comment type="subcellular location">
    <subcellularLocation>
        <location evidence="1">Cytoplasm</location>
        <location evidence="1">Cytoskeleton</location>
    </subcellularLocation>
</comment>
<evidence type="ECO:0000256" key="7">
    <source>
        <dbReference type="ARBA" id="ARBA00022737"/>
    </source>
</evidence>
<dbReference type="InterPro" id="IPR001452">
    <property type="entry name" value="SH3_domain"/>
</dbReference>
<dbReference type="GO" id="GO:0005856">
    <property type="term" value="C:cytoskeleton"/>
    <property type="evidence" value="ECO:0007669"/>
    <property type="project" value="UniProtKB-SubCell"/>
</dbReference>
<dbReference type="FunFam" id="1.20.58.60:FF:000007">
    <property type="entry name" value="Spectrin alpha chain non-erythrocytic 1"/>
    <property type="match status" value="3"/>
</dbReference>
<dbReference type="GO" id="GO:0042062">
    <property type="term" value="P:long-term strengthening of neuromuscular junction"/>
    <property type="evidence" value="ECO:0007669"/>
    <property type="project" value="UniProtKB-ARBA"/>
</dbReference>
<dbReference type="FunFam" id="1.20.58.60:FF:000152">
    <property type="entry name" value="Spectrin, beta, non-erythrocytic 5"/>
    <property type="match status" value="1"/>
</dbReference>
<evidence type="ECO:0000256" key="5">
    <source>
        <dbReference type="ARBA" id="ARBA00022490"/>
    </source>
</evidence>
<feature type="compositionally biased region" description="Pro residues" evidence="12">
    <location>
        <begin position="3621"/>
        <end position="3631"/>
    </location>
</feature>
<dbReference type="GO" id="GO:0048790">
    <property type="term" value="P:maintenance of presynaptic active zone structure"/>
    <property type="evidence" value="ECO:0007669"/>
    <property type="project" value="UniProtKB-ARBA"/>
</dbReference>
<dbReference type="PANTHER" id="PTHR11915">
    <property type="entry name" value="SPECTRIN/FILAMIN RELATED CYTOSKELETAL PROTEIN"/>
    <property type="match status" value="1"/>
</dbReference>
<feature type="coiled-coil region" evidence="11">
    <location>
        <begin position="229"/>
        <end position="256"/>
    </location>
</feature>
<reference evidence="15 16" key="1">
    <citation type="submission" date="2017-12" db="EMBL/GenBank/DDBJ databases">
        <title>Hemimetabolous genomes reveal molecular basis of termite eusociality.</title>
        <authorList>
            <person name="Harrison M.C."/>
            <person name="Jongepier E."/>
            <person name="Robertson H.M."/>
            <person name="Arning N."/>
            <person name="Bitard-Feildel T."/>
            <person name="Chao H."/>
            <person name="Childers C.P."/>
            <person name="Dinh H."/>
            <person name="Doddapaneni H."/>
            <person name="Dugan S."/>
            <person name="Gowin J."/>
            <person name="Greiner C."/>
            <person name="Han Y."/>
            <person name="Hu H."/>
            <person name="Hughes D.S.T."/>
            <person name="Huylmans A.-K."/>
            <person name="Kemena C."/>
            <person name="Kremer L.P.M."/>
            <person name="Lee S.L."/>
            <person name="Lopez-Ezquerra A."/>
            <person name="Mallet L."/>
            <person name="Monroy-Kuhn J.M."/>
            <person name="Moser A."/>
            <person name="Murali S.C."/>
            <person name="Muzny D.M."/>
            <person name="Otani S."/>
            <person name="Piulachs M.-D."/>
            <person name="Poelchau M."/>
            <person name="Qu J."/>
            <person name="Schaub F."/>
            <person name="Wada-Katsumata A."/>
            <person name="Worley K.C."/>
            <person name="Xie Q."/>
            <person name="Ylla G."/>
            <person name="Poulsen M."/>
            <person name="Gibbs R.A."/>
            <person name="Schal C."/>
            <person name="Richards S."/>
            <person name="Belles X."/>
            <person name="Korb J."/>
            <person name="Bornberg-Bauer E."/>
        </authorList>
    </citation>
    <scope>NUCLEOTIDE SEQUENCE [LARGE SCALE GENOMIC DNA]</scope>
    <source>
        <tissue evidence="15">Whole body</tissue>
    </source>
</reference>
<dbReference type="FunFam" id="1.20.58.60:FF:000156">
    <property type="entry name" value="Spectrin beta chain, non-erythrocytic"/>
    <property type="match status" value="1"/>
</dbReference>
<evidence type="ECO:0000256" key="8">
    <source>
        <dbReference type="ARBA" id="ARBA00023203"/>
    </source>
</evidence>
<dbReference type="FunFam" id="1.20.58.60:FF:000429">
    <property type="entry name" value="Beta-H spectrin"/>
    <property type="match status" value="1"/>
</dbReference>
<organism evidence="15 16">
    <name type="scientific">Cryptotermes secundus</name>
    <dbReference type="NCBI Taxonomy" id="105785"/>
    <lineage>
        <taxon>Eukaryota</taxon>
        <taxon>Metazoa</taxon>
        <taxon>Ecdysozoa</taxon>
        <taxon>Arthropoda</taxon>
        <taxon>Hexapoda</taxon>
        <taxon>Insecta</taxon>
        <taxon>Pterygota</taxon>
        <taxon>Neoptera</taxon>
        <taxon>Polyneoptera</taxon>
        <taxon>Dictyoptera</taxon>
        <taxon>Blattodea</taxon>
        <taxon>Blattoidea</taxon>
        <taxon>Termitoidae</taxon>
        <taxon>Kalotermitidae</taxon>
        <taxon>Cryptotermitinae</taxon>
        <taxon>Cryptotermes</taxon>
    </lineage>
</organism>
<feature type="compositionally biased region" description="Pro residues" evidence="12">
    <location>
        <begin position="3568"/>
        <end position="3580"/>
    </location>
</feature>
<feature type="compositionally biased region" description="Pro residues" evidence="12">
    <location>
        <begin position="3503"/>
        <end position="3514"/>
    </location>
</feature>
<gene>
    <name evidence="15" type="ORF">B7P43_G14500</name>
</gene>
<dbReference type="GO" id="GO:0045169">
    <property type="term" value="C:fusome"/>
    <property type="evidence" value="ECO:0007669"/>
    <property type="project" value="UniProtKB-ARBA"/>
</dbReference>
<dbReference type="InterPro" id="IPR002017">
    <property type="entry name" value="Spectrin_repeat"/>
</dbReference>
<proteinExistence type="inferred from homology"/>
<dbReference type="SMART" id="SM00233">
    <property type="entry name" value="PH"/>
    <property type="match status" value="1"/>
</dbReference>
<dbReference type="STRING" id="105785.A0A2J7PPS9"/>
<feature type="coiled-coil region" evidence="11">
    <location>
        <begin position="1574"/>
        <end position="1601"/>
    </location>
</feature>
<comment type="similarity">
    <text evidence="2">Belongs to the spectrin family.</text>
</comment>
<dbReference type="InterPro" id="IPR018159">
    <property type="entry name" value="Spectrin/alpha-actinin"/>
</dbReference>
<dbReference type="FunFam" id="1.20.58.60:FF:000011">
    <property type="entry name" value="Spectrin beta chain"/>
    <property type="match status" value="1"/>
</dbReference>
<dbReference type="GO" id="GO:0045170">
    <property type="term" value="C:spectrosome"/>
    <property type="evidence" value="ECO:0007669"/>
    <property type="project" value="UniProtKB-ARBA"/>
</dbReference>
<protein>
    <recommendedName>
        <fullName evidence="17">Spectrin beta chain, non-erythrocytic 5</fullName>
    </recommendedName>
</protein>
<feature type="region of interest" description="Disordered" evidence="12">
    <location>
        <begin position="3614"/>
        <end position="3681"/>
    </location>
</feature>
<accession>A0A2J7PPS9</accession>
<evidence type="ECO:0000256" key="6">
    <source>
        <dbReference type="ARBA" id="ARBA00022553"/>
    </source>
</evidence>
<dbReference type="InterPro" id="IPR001849">
    <property type="entry name" value="PH_domain"/>
</dbReference>
<dbReference type="CDD" id="cd00176">
    <property type="entry name" value="SPEC"/>
    <property type="match status" value="16"/>
</dbReference>
<dbReference type="InterPro" id="IPR001605">
    <property type="entry name" value="PH_dom-spectrin-type"/>
</dbReference>
<dbReference type="GO" id="GO:0007274">
    <property type="term" value="P:neuromuscular synaptic transmission"/>
    <property type="evidence" value="ECO:0007669"/>
    <property type="project" value="UniProtKB-ARBA"/>
</dbReference>
<evidence type="ECO:0000313" key="15">
    <source>
        <dbReference type="EMBL" id="PNF18331.1"/>
    </source>
</evidence>
<keyword evidence="6" id="KW-0597">Phosphoprotein</keyword>
<feature type="coiled-coil region" evidence="11">
    <location>
        <begin position="2101"/>
        <end position="2128"/>
    </location>
</feature>
<dbReference type="GO" id="GO:0007026">
    <property type="term" value="P:negative regulation of microtubule depolymerization"/>
    <property type="evidence" value="ECO:0007669"/>
    <property type="project" value="UniProtKB-ARBA"/>
</dbReference>
<feature type="compositionally biased region" description="Basic and acidic residues" evidence="12">
    <location>
        <begin position="523"/>
        <end position="533"/>
    </location>
</feature>
<keyword evidence="16" id="KW-1185">Reference proteome</keyword>
<feature type="region of interest" description="Disordered" evidence="12">
    <location>
        <begin position="513"/>
        <end position="533"/>
    </location>
</feature>
<dbReference type="GO" id="GO:0016328">
    <property type="term" value="C:lateral plasma membrane"/>
    <property type="evidence" value="ECO:0007669"/>
    <property type="project" value="UniProtKB-ARBA"/>
</dbReference>
<keyword evidence="4" id="KW-0117">Actin capping</keyword>
<evidence type="ECO:0000313" key="16">
    <source>
        <dbReference type="Proteomes" id="UP000235965"/>
    </source>
</evidence>
<dbReference type="CDD" id="cd10571">
    <property type="entry name" value="PH_beta_spectrin"/>
    <property type="match status" value="1"/>
</dbReference>
<dbReference type="GO" id="GO:0016199">
    <property type="term" value="P:axon midline choice point recognition"/>
    <property type="evidence" value="ECO:0007669"/>
    <property type="project" value="UniProtKB-ARBA"/>
</dbReference>
<feature type="region of interest" description="Disordered" evidence="12">
    <location>
        <begin position="3457"/>
        <end position="3598"/>
    </location>
</feature>
<feature type="coiled-coil region" evidence="11">
    <location>
        <begin position="2946"/>
        <end position="3016"/>
    </location>
</feature>
<feature type="domain" description="SH3" evidence="13">
    <location>
        <begin position="420"/>
        <end position="477"/>
    </location>
</feature>
<dbReference type="FunFam" id="1.20.58.60:FF:000407">
    <property type="entry name" value="Spectrin beta chain, non-erythrocytic"/>
    <property type="match status" value="1"/>
</dbReference>
<keyword evidence="9" id="KW-0206">Cytoskeleton</keyword>
<dbReference type="GO" id="GO:0031594">
    <property type="term" value="C:neuromuscular junction"/>
    <property type="evidence" value="ECO:0007669"/>
    <property type="project" value="UniProtKB-ARBA"/>
</dbReference>
<dbReference type="InterPro" id="IPR011993">
    <property type="entry name" value="PH-like_dom_sf"/>
</dbReference>
<sequence length="3681" mass="421831">MIQVLSDPRYGSNLTQVDATVKKHEAISADILAREERFHDLTNMSDELVRENYHSKERVTQREEEVLQRWRELLQLLEKHKTNLTMLCGLMAMLREIETVMATIADLHGNFQSEDVGPHLLAVEDLLQKHSLAELQVTSLGETQRRLGRQAQQYVNTGHREVPLLQKQLSQLTSAYDSLVESSKARRIRLEDARNFFQFLQDHEEEESWLVEKQRICKAGISAKDLRAVLRLQQKHKALQDEMKARRNKLEQLCEAGRQMISDKHPRSPEIQCRMSSLQEQWNTLQELAALRRKQLEDAAEAYQFYTDANEAESWLNEKMALVASADYGEDEPSAQALLQRHRDLQGELNAYRGDVASLNSQAEKLVQAGISTLELWSEPEPVQELDQEEWVKEMRLVPQDYWEEEPVERVEHRTVLEERQVPQVRSLYAFTGQGMTMPKGEVMFLLNKTNPDWWNVRKADGTDGFVPANYVREIEPKVVKVQVRHPEKICEMRRVKKTRMVKQITPIRRVRPAKPAGCPVKRKSEDENENVEKRQKKINATYNQLLDLAQQRHALLEDAIHLYGFYRECDDFEKWIKDKERMLRADDSTDNVETAKRKYEKFLTDLSASSKRIEALDAAVEEFVHQGHSQLDKVRSRQKHIHQLWDHLNWLKGQKERSLEGASSVELFNRTCDEARDWMLEKMMQLDTAELGPDLKTVQALQRRHHHLERELAPVEEKVNRVNLLANSVKSSYPNERSNVNARQKEIQDLWEKVKAKAMERRSRLEDAVGHQIFMNSSKNLLGWMASVKEALNADESARDVATAEHLLKKHQELGDDVRAHEDEFRELTGLGRQLLQRNPALTDVAERLVRLNAEHQAVIRGWGEKGDWLRQCLDLQLLNREADQIEASTSSHEVFLANTDLGGSLDDVEALIKRHEDFENTLFAQDERLKAFSELADKLIGAGHYDSKHIDERRNQVVARRSAVKEAAAARQVTLDASRKFHDFSADVDDLRGWMAEKLKTASDESYRDLTNLERKLQKHEAFERELHANEGQLRAVNKTGQGLLSEGSYRQLDVRQMLQDLNMTWDELVALSRDKGRRLRQAAAQHMYNRTMEDARLKLEEIEVSLQSREVGTDLRHCKELLKKHQVLETDMSQWDQKISDLVELGKEMAHEGHFDADNILSASCNCQDKFSALRGPARKRREALEESLRFHKFVFELDTEQQWIKEHLPLAASDKLGQNLHQAQSLHKKHRKLEAEITGHQPMIDRTLASGQALVEQAHPETKQIESLCVGLQDAWKDLQDRAQNRSHKLDLSLKAQQFFFEAGEVESWLSEKNDVLSSTDYGRDRDAATKLLTKHKALELELDTYSGIVSEMGHTAGAMVSSKHPDARAVAAKQQLIQQQMRTLQRLATARQQRLMESMYRHEYFLESTELEQWIREQVQSAASEDYGQDYEHLLVLQNKFDDFKHRIEAGSERFGQCEELAKKLIANESPYSADIERRQEQLSNSETDGLEDNPVQQVAQRHQQIWECWQQLLGLMENREQRLQAAGEIHRFHRDVAEALSRIQEKDAALPDDLGRDLNSVLALIRRHEGFENDLVALEAQLQVLVEDAARLEALYPGQNATHIAQQQSIVVSSWSLLQERSANRREELHASCELQRFLTQVRDLMNWAAGLRATMMTEVKVRDAASAQTLKAEHEAVKAEIEAREENFQAVVELGKLMVQEHHYASMEIQERFSQLLEERQRLHTAWQHKKVHLDQLIDLHFFLRDAKQIDTLSSCQEVALAGTDISVSVEEVDVAVKKHEAFEKLLATQEEKVLALQEHGDKLLAQNHFESNAIARRLGEVVQRRAKVRDLCATRRQRLEDSLHHAQFVRDVAEAESWIGEKQKKLESEMSKGEVSSMEDKMKKLQKHQAFQAELAAHEGRIQHIKDKGDMLLAKKHKASREVRAQLEQLLTVWRQLLQESANRGRGLEEAQDILEFNNQAEKVEAWIRDKEMMVQAGDTGRDYEHCLALQRKLDDVDSDMRVDDSRVKSIRTLADKLIRQGRSDTRSVQQRRDNLIVKWHELQGALDLYRNHLAGALEVHAFNRDVDDTSQRVAEKAVAMNTDDVGRDLAAVEQLQRKQEALERDMTAIEGKLKEHDGEARHLSQKYPDLSAPIRSKLLELQDSWRSLQQLVRRRSDALAAAYTLHKFHADLHELDVWVAETIKRMGSSELPATSAEAEAMLELHQERKAEIDGRQEAFKSLKYFGMRLPSGGTEEDLAPSLACLEELRRTLGAAWEERRHKLTQAHQLQLFREQADHADAWLAAKEAFLNNDDLGDSLSSVEALLRKHEAFEKTLAAQAGRVEELERFAVELLADHHYDTAGITQRLQAVCARRDRLKETAMARRKRLQESRQLQQFLRNMYEVEAWLHQKQQVASDESYRDSSNLQSKIQKHVAFELELSANRGRVGAVTEEGEALISAGHFAGMEIQARLDELEAAWRELQDSSQLKRDRLSDAYQAQLFSRTLDELEVWMDEVELQLQSEDHGKDLASVIHLLKRHSLLEGDVSGHSEAVEQVKDTAAAFQSSDHFMGDEIQERALAVIRRYHSLQQPMQIRRDNLEDALLLHQFLRDVDDELQWVAEKQPQAASTDLGTSLTAVQSLQKKHQALEAELVSREPVVQALVGRAQRMVRSGHFAAARIEACSSDLTEKLGHLRDLASVRRLRLLDALESQMFYAEANEADAWIREKRPLLTLSDFGKDEDSVQSLAKKLEGVERDLSQFQHTFGKLAKLAQVLVDRGHFDSHNITAKQAEIETQFSELQLLASRRSARLAESLKLYRFLREADEVAEWMGDQTALAASEDYGRDVEHVELLSQAFDSFLSSLAASEGRITSCLSTGRTLIAEGNLEHERIQVKLDDTQQLWEDLRELAHARQEALAGAKQVHVFDRRADETIGWIQEKEALLSAQGYGQDLETIQALIRQHQVFETDLAAVKEQVESVTEEAGRLASLFPDAREHIEVKHEDTQEAWEDLLEKSAQRRNKLQQAEQLQAYFDEYRDLMAWINEMIAKVTAPDLAQDVPGAEALLVRHEEHCAEIDTRADAFAQFSHTGHKLIAEGHFLANEILEKISILEQRKQLLSDTWARRKAIYAQNLDTQVFKREADLLENWIISREPLLHDGKFGETIAQVEDLIRKHEDFEKTIEAQEDKFSALRRITMLEEAFQKQQRDEMAARQAEKERVERERIEARKRREVQRITEERKREEERRRTQELRVVRDEMNGSSDQLNISTSGSRLNAMDIPDPVSAGTLHKAGSVSQLFGEQMRRDIKRAESMKVELKKPKRTPSFTTRRRTQSFRKLQRLEQLEQLPPVEIQGTLDRKHELQSAGKKAPVRSWKTFYTVLCGQLLCFFRDHDDFLASKAATSPIIVFKAHCEKAEDYTKRKHVFRLCCTDGSEFLFLATTEREMEDWVNKISFHAKLPPSLQLLSYDDSHKSPGSVGRPLAPGDTRDTAGDASSASSRGSSPEPSTQTQKPSIPPRGAPPPIPTRSLSTEAVTLRNKLPGAGGEMHPLSYHQNGVPTPDAGNCRRSHMELGQQQQDIPPPLPSSAPPLRPRTGSADHWSHQQQQATYQASVNVGAASQLRHTGRDIRPSSLPPYVAPPPAGIGLEGLQRNVPRGDSLLESEQQTAPGRKDKDKRSSVLSSLFRKKRATHL</sequence>
<dbReference type="PRINTS" id="PR00683">
    <property type="entry name" value="SPECTRINPH"/>
</dbReference>
<dbReference type="FunFam" id="2.30.30.40:FF:000279">
    <property type="entry name" value="Spectrin beta chain, non-erythrocytic"/>
    <property type="match status" value="1"/>
</dbReference>
<dbReference type="FunFam" id="1.20.58.60:FF:000017">
    <property type="entry name" value="Spectrin alpha chain, non-erythrocytic 1"/>
    <property type="match status" value="1"/>
</dbReference>
<feature type="coiled-coil region" evidence="11">
    <location>
        <begin position="3158"/>
        <end position="3243"/>
    </location>
</feature>
<dbReference type="InterPro" id="IPR041681">
    <property type="entry name" value="PH_9"/>
</dbReference>
<evidence type="ECO:0000256" key="9">
    <source>
        <dbReference type="ARBA" id="ARBA00023212"/>
    </source>
</evidence>
<dbReference type="EMBL" id="NEVH01022647">
    <property type="protein sequence ID" value="PNF18331.1"/>
    <property type="molecule type" value="Genomic_DNA"/>
</dbReference>
<comment type="caution">
    <text evidence="15">The sequence shown here is derived from an EMBL/GenBank/DDBJ whole genome shotgun (WGS) entry which is preliminary data.</text>
</comment>
<keyword evidence="7" id="KW-0677">Repeat</keyword>
<dbReference type="FunFam" id="1.20.58.60:FF:000013">
    <property type="entry name" value="Spectrin alpha chain, non-erythrocytic 1"/>
    <property type="match status" value="1"/>
</dbReference>
<dbReference type="Pfam" id="PF00018">
    <property type="entry name" value="SH3_1"/>
    <property type="match status" value="1"/>
</dbReference>
<dbReference type="Pfam" id="PF00435">
    <property type="entry name" value="Spectrin"/>
    <property type="match status" value="29"/>
</dbReference>
<name>A0A2J7PPS9_9NEOP</name>
<evidence type="ECO:0000259" key="13">
    <source>
        <dbReference type="PROSITE" id="PS50002"/>
    </source>
</evidence>
<feature type="coiled-coil region" evidence="11">
    <location>
        <begin position="335"/>
        <end position="369"/>
    </location>
</feature>
<dbReference type="SMART" id="SM00326">
    <property type="entry name" value="SH3"/>
    <property type="match status" value="1"/>
</dbReference>
<dbReference type="PROSITE" id="PS50002">
    <property type="entry name" value="SH3"/>
    <property type="match status" value="1"/>
</dbReference>